<dbReference type="PANTHER" id="PTHR48111">
    <property type="entry name" value="REGULATOR OF RPOS"/>
    <property type="match status" value="1"/>
</dbReference>
<dbReference type="EMBL" id="CP127294">
    <property type="protein sequence ID" value="WIX76939.1"/>
    <property type="molecule type" value="Genomic_DNA"/>
</dbReference>
<dbReference type="Gene3D" id="3.40.50.2300">
    <property type="match status" value="1"/>
</dbReference>
<dbReference type="Pfam" id="PF00486">
    <property type="entry name" value="Trans_reg_C"/>
    <property type="match status" value="1"/>
</dbReference>
<dbReference type="PROSITE" id="PS50110">
    <property type="entry name" value="RESPONSE_REGULATORY"/>
    <property type="match status" value="1"/>
</dbReference>
<evidence type="ECO:0000256" key="6">
    <source>
        <dbReference type="PROSITE-ProRule" id="PRU01091"/>
    </source>
</evidence>
<sequence length="303" mass="32996">MRPGVIVQHEANRTVSYFIAAKPHALVTYSRCPALSGRAPTAPSGGIKPSLTTHPVRDLAKTNLSWGRTVIRVFLVGIDTALTELVRDDLSRRGHVVHVVDNGMDAIALAGDADVIVLNLELPDLDGVEVCRRIREISDGPLIGVLTGGAELERVLALRAGLDMCLTSKLGVTELVARINALLARSQPNADRRSKLSYGDLLIDAQTRQVRIGGKAVGLTRKEFDLLHLLASHPGVTFDRKQILSAVWQDENAWMQRSRTIDTHVNSIRRKLGCGEVIHTQRGVGFRFAQDQVAESGLTHAHG</sequence>
<organism evidence="9 10">
    <name type="scientific">Amycolatopsis carbonis</name>
    <dbReference type="NCBI Taxonomy" id="715471"/>
    <lineage>
        <taxon>Bacteria</taxon>
        <taxon>Bacillati</taxon>
        <taxon>Actinomycetota</taxon>
        <taxon>Actinomycetes</taxon>
        <taxon>Pseudonocardiales</taxon>
        <taxon>Pseudonocardiaceae</taxon>
        <taxon>Amycolatopsis</taxon>
    </lineage>
</organism>
<keyword evidence="3 6" id="KW-0238">DNA-binding</keyword>
<dbReference type="InterPro" id="IPR001867">
    <property type="entry name" value="OmpR/PhoB-type_DNA-bd"/>
</dbReference>
<evidence type="ECO:0000256" key="2">
    <source>
        <dbReference type="ARBA" id="ARBA00023015"/>
    </source>
</evidence>
<feature type="domain" description="Response regulatory" evidence="7">
    <location>
        <begin position="72"/>
        <end position="183"/>
    </location>
</feature>
<dbReference type="RefSeq" id="WP_285967685.1">
    <property type="nucleotide sequence ID" value="NZ_CP127294.1"/>
</dbReference>
<dbReference type="GO" id="GO:0032993">
    <property type="term" value="C:protein-DNA complex"/>
    <property type="evidence" value="ECO:0007669"/>
    <property type="project" value="TreeGrafter"/>
</dbReference>
<feature type="DNA-binding region" description="OmpR/PhoB-type" evidence="6">
    <location>
        <begin position="193"/>
        <end position="290"/>
    </location>
</feature>
<dbReference type="SUPFAM" id="SSF52172">
    <property type="entry name" value="CheY-like"/>
    <property type="match status" value="1"/>
</dbReference>
<dbReference type="Pfam" id="PF00072">
    <property type="entry name" value="Response_reg"/>
    <property type="match status" value="1"/>
</dbReference>
<keyword evidence="10" id="KW-1185">Reference proteome</keyword>
<dbReference type="GO" id="GO:0000976">
    <property type="term" value="F:transcription cis-regulatory region binding"/>
    <property type="evidence" value="ECO:0007669"/>
    <property type="project" value="TreeGrafter"/>
</dbReference>
<name>A0A9Y2ICD4_9PSEU</name>
<dbReference type="GO" id="GO:0006355">
    <property type="term" value="P:regulation of DNA-templated transcription"/>
    <property type="evidence" value="ECO:0007669"/>
    <property type="project" value="InterPro"/>
</dbReference>
<dbReference type="SMART" id="SM00448">
    <property type="entry name" value="REC"/>
    <property type="match status" value="1"/>
</dbReference>
<dbReference type="InterPro" id="IPR036388">
    <property type="entry name" value="WH-like_DNA-bd_sf"/>
</dbReference>
<feature type="domain" description="OmpR/PhoB-type" evidence="8">
    <location>
        <begin position="193"/>
        <end position="290"/>
    </location>
</feature>
<dbReference type="InterPro" id="IPR011006">
    <property type="entry name" value="CheY-like_superfamily"/>
</dbReference>
<protein>
    <submittedName>
        <fullName evidence="9">Response regulator transcription factor</fullName>
    </submittedName>
</protein>
<dbReference type="GO" id="GO:0000156">
    <property type="term" value="F:phosphorelay response regulator activity"/>
    <property type="evidence" value="ECO:0007669"/>
    <property type="project" value="TreeGrafter"/>
</dbReference>
<dbReference type="PROSITE" id="PS51755">
    <property type="entry name" value="OMPR_PHOB"/>
    <property type="match status" value="1"/>
</dbReference>
<evidence type="ECO:0000256" key="5">
    <source>
        <dbReference type="PROSITE-ProRule" id="PRU00169"/>
    </source>
</evidence>
<evidence type="ECO:0000259" key="7">
    <source>
        <dbReference type="PROSITE" id="PS50110"/>
    </source>
</evidence>
<dbReference type="SUPFAM" id="SSF46894">
    <property type="entry name" value="C-terminal effector domain of the bipartite response regulators"/>
    <property type="match status" value="1"/>
</dbReference>
<dbReference type="Proteomes" id="UP001236014">
    <property type="component" value="Chromosome"/>
</dbReference>
<proteinExistence type="predicted"/>
<dbReference type="GO" id="GO:0005829">
    <property type="term" value="C:cytosol"/>
    <property type="evidence" value="ECO:0007669"/>
    <property type="project" value="TreeGrafter"/>
</dbReference>
<evidence type="ECO:0000259" key="8">
    <source>
        <dbReference type="PROSITE" id="PS51755"/>
    </source>
</evidence>
<evidence type="ECO:0000313" key="10">
    <source>
        <dbReference type="Proteomes" id="UP001236014"/>
    </source>
</evidence>
<dbReference type="Gene3D" id="1.10.10.10">
    <property type="entry name" value="Winged helix-like DNA-binding domain superfamily/Winged helix DNA-binding domain"/>
    <property type="match status" value="1"/>
</dbReference>
<evidence type="ECO:0000256" key="3">
    <source>
        <dbReference type="ARBA" id="ARBA00023125"/>
    </source>
</evidence>
<gene>
    <name evidence="9" type="ORF">QRX50_36795</name>
</gene>
<dbReference type="PANTHER" id="PTHR48111:SF4">
    <property type="entry name" value="DNA-BINDING DUAL TRANSCRIPTIONAL REGULATOR OMPR"/>
    <property type="match status" value="1"/>
</dbReference>
<reference evidence="9 10" key="1">
    <citation type="submission" date="2023-06" db="EMBL/GenBank/DDBJ databases">
        <authorList>
            <person name="Oyuntsetseg B."/>
            <person name="Kim S.B."/>
        </authorList>
    </citation>
    <scope>NUCLEOTIDE SEQUENCE [LARGE SCALE GENOMIC DNA]</scope>
    <source>
        <strain evidence="9 10">2-15</strain>
    </source>
</reference>
<dbReference type="SMART" id="SM00862">
    <property type="entry name" value="Trans_reg_C"/>
    <property type="match status" value="1"/>
</dbReference>
<keyword evidence="2" id="KW-0805">Transcription regulation</keyword>
<keyword evidence="1" id="KW-0597">Phosphoprotein</keyword>
<dbReference type="AlphaFoldDB" id="A0A9Y2ICD4"/>
<comment type="caution">
    <text evidence="5">Lacks conserved residue(s) required for the propagation of feature annotation.</text>
</comment>
<dbReference type="InterPro" id="IPR039420">
    <property type="entry name" value="WalR-like"/>
</dbReference>
<keyword evidence="4" id="KW-0804">Transcription</keyword>
<dbReference type="CDD" id="cd00383">
    <property type="entry name" value="trans_reg_C"/>
    <property type="match status" value="1"/>
</dbReference>
<dbReference type="KEGG" id="acab:QRX50_36795"/>
<evidence type="ECO:0000256" key="4">
    <source>
        <dbReference type="ARBA" id="ARBA00023163"/>
    </source>
</evidence>
<evidence type="ECO:0000313" key="9">
    <source>
        <dbReference type="EMBL" id="WIX76939.1"/>
    </source>
</evidence>
<dbReference type="InterPro" id="IPR016032">
    <property type="entry name" value="Sig_transdc_resp-reg_C-effctor"/>
</dbReference>
<accession>A0A9Y2ICD4</accession>
<dbReference type="InterPro" id="IPR001789">
    <property type="entry name" value="Sig_transdc_resp-reg_receiver"/>
</dbReference>
<evidence type="ECO:0000256" key="1">
    <source>
        <dbReference type="ARBA" id="ARBA00022553"/>
    </source>
</evidence>